<sequence>MKSLQVRFVKRPTGEPTADTFEIGEAELPALGDGEILVRIIWLSLDPYMRGRMDDKRSYAQPQALGAVMQGGTVGQVVESRNPKFAEGDFVLGMFGWQSHAVSDGAMVRKLDPAVAPLSTWVGVMGMPGLTAYIGLLDVGEMKAGDTVAVSAASGAVGSVVGQLARIKGAKKVVGIAGAEEKCRFVVDELGFDACVSHRSASLRDDLKAACPDGIDIYFENVGGPTLDAALSLMNPFGRIPVCGMISMYNTGPSTEGPDRLPSLMRRVLTDRLKIQGFIVSDRAAQHQKAFIEEVGGYIRDGRIKYREFVTEGLENAPRAFAGLLRGENFGKQLVKVSDDPTLG</sequence>
<dbReference type="InterPro" id="IPR041694">
    <property type="entry name" value="ADH_N_2"/>
</dbReference>
<dbReference type="EMBL" id="BMZS01000003">
    <property type="protein sequence ID" value="GHD46125.1"/>
    <property type="molecule type" value="Genomic_DNA"/>
</dbReference>
<dbReference type="Pfam" id="PF16884">
    <property type="entry name" value="ADH_N_2"/>
    <property type="match status" value="1"/>
</dbReference>
<evidence type="ECO:0000313" key="3">
    <source>
        <dbReference type="EMBL" id="GHD46125.1"/>
    </source>
</evidence>
<keyword evidence="1" id="KW-0560">Oxidoreductase</keyword>
<feature type="domain" description="Enoyl reductase (ER)" evidence="2">
    <location>
        <begin position="17"/>
        <end position="335"/>
    </location>
</feature>
<dbReference type="InterPro" id="IPR020843">
    <property type="entry name" value="ER"/>
</dbReference>
<dbReference type="Gene3D" id="3.40.50.720">
    <property type="entry name" value="NAD(P)-binding Rossmann-like Domain"/>
    <property type="match status" value="1"/>
</dbReference>
<name>A0A918XPZ5_9PROT</name>
<keyword evidence="4" id="KW-1185">Reference proteome</keyword>
<evidence type="ECO:0000313" key="4">
    <source>
        <dbReference type="Proteomes" id="UP000630353"/>
    </source>
</evidence>
<dbReference type="SMART" id="SM00829">
    <property type="entry name" value="PKS_ER"/>
    <property type="match status" value="1"/>
</dbReference>
<dbReference type="SUPFAM" id="SSF50129">
    <property type="entry name" value="GroES-like"/>
    <property type="match status" value="2"/>
</dbReference>
<dbReference type="Proteomes" id="UP000630353">
    <property type="component" value="Unassembled WGS sequence"/>
</dbReference>
<evidence type="ECO:0000256" key="1">
    <source>
        <dbReference type="ARBA" id="ARBA00023002"/>
    </source>
</evidence>
<dbReference type="Gene3D" id="3.90.180.10">
    <property type="entry name" value="Medium-chain alcohol dehydrogenases, catalytic domain"/>
    <property type="match status" value="1"/>
</dbReference>
<evidence type="ECO:0000259" key="2">
    <source>
        <dbReference type="SMART" id="SM00829"/>
    </source>
</evidence>
<reference evidence="3" key="2">
    <citation type="submission" date="2020-09" db="EMBL/GenBank/DDBJ databases">
        <authorList>
            <person name="Sun Q."/>
            <person name="Kim S."/>
        </authorList>
    </citation>
    <scope>NUCLEOTIDE SEQUENCE</scope>
    <source>
        <strain evidence="3">KCTC 42651</strain>
    </source>
</reference>
<dbReference type="GO" id="GO:0016628">
    <property type="term" value="F:oxidoreductase activity, acting on the CH-CH group of donors, NAD or NADP as acceptor"/>
    <property type="evidence" value="ECO:0007669"/>
    <property type="project" value="InterPro"/>
</dbReference>
<dbReference type="CDD" id="cd05288">
    <property type="entry name" value="PGDH"/>
    <property type="match status" value="1"/>
</dbReference>
<dbReference type="AlphaFoldDB" id="A0A918XPZ5"/>
<dbReference type="RefSeq" id="WP_189988319.1">
    <property type="nucleotide sequence ID" value="NZ_BMZS01000003.1"/>
</dbReference>
<comment type="caution">
    <text evidence="3">The sequence shown here is derived from an EMBL/GenBank/DDBJ whole genome shotgun (WGS) entry which is preliminary data.</text>
</comment>
<reference evidence="3" key="1">
    <citation type="journal article" date="2014" name="Int. J. Syst. Evol. Microbiol.">
        <title>Complete genome sequence of Corynebacterium casei LMG S-19264T (=DSM 44701T), isolated from a smear-ripened cheese.</title>
        <authorList>
            <consortium name="US DOE Joint Genome Institute (JGI-PGF)"/>
            <person name="Walter F."/>
            <person name="Albersmeier A."/>
            <person name="Kalinowski J."/>
            <person name="Ruckert C."/>
        </authorList>
    </citation>
    <scope>NUCLEOTIDE SEQUENCE</scope>
    <source>
        <strain evidence="3">KCTC 42651</strain>
    </source>
</reference>
<dbReference type="PANTHER" id="PTHR43205">
    <property type="entry name" value="PROSTAGLANDIN REDUCTASE"/>
    <property type="match status" value="1"/>
</dbReference>
<accession>A0A918XPZ5</accession>
<dbReference type="InterPro" id="IPR013149">
    <property type="entry name" value="ADH-like_C"/>
</dbReference>
<proteinExistence type="predicted"/>
<dbReference type="InterPro" id="IPR045010">
    <property type="entry name" value="MDR_fam"/>
</dbReference>
<dbReference type="SUPFAM" id="SSF51735">
    <property type="entry name" value="NAD(P)-binding Rossmann-fold domains"/>
    <property type="match status" value="1"/>
</dbReference>
<protein>
    <submittedName>
        <fullName evidence="3">NADP-dependent oxidoreductase</fullName>
    </submittedName>
</protein>
<dbReference type="InterPro" id="IPR011032">
    <property type="entry name" value="GroES-like_sf"/>
</dbReference>
<dbReference type="Pfam" id="PF00107">
    <property type="entry name" value="ADH_zinc_N"/>
    <property type="match status" value="1"/>
</dbReference>
<dbReference type="PANTHER" id="PTHR43205:SF7">
    <property type="entry name" value="PROSTAGLANDIN REDUCTASE 1"/>
    <property type="match status" value="1"/>
</dbReference>
<dbReference type="FunFam" id="3.40.50.720:FF:000121">
    <property type="entry name" value="Prostaglandin reductase 2"/>
    <property type="match status" value="1"/>
</dbReference>
<organism evidence="3 4">
    <name type="scientific">Thalassobaculum fulvum</name>
    <dbReference type="NCBI Taxonomy" id="1633335"/>
    <lineage>
        <taxon>Bacteria</taxon>
        <taxon>Pseudomonadati</taxon>
        <taxon>Pseudomonadota</taxon>
        <taxon>Alphaproteobacteria</taxon>
        <taxon>Rhodospirillales</taxon>
        <taxon>Thalassobaculaceae</taxon>
        <taxon>Thalassobaculum</taxon>
    </lineage>
</organism>
<dbReference type="InterPro" id="IPR036291">
    <property type="entry name" value="NAD(P)-bd_dom_sf"/>
</dbReference>
<gene>
    <name evidence="3" type="ORF">GCM10017083_14920</name>
</gene>